<dbReference type="AlphaFoldDB" id="A0A5C8JKE9"/>
<dbReference type="EMBL" id="VRTY01000061">
    <property type="protein sequence ID" value="TXK37403.1"/>
    <property type="molecule type" value="Genomic_DNA"/>
</dbReference>
<evidence type="ECO:0000313" key="2">
    <source>
        <dbReference type="EMBL" id="TXK37403.1"/>
    </source>
</evidence>
<name>A0A5C8JKE9_9BACT</name>
<keyword evidence="1" id="KW-0732">Signal</keyword>
<dbReference type="Proteomes" id="UP000321926">
    <property type="component" value="Unassembled WGS sequence"/>
</dbReference>
<feature type="signal peptide" evidence="1">
    <location>
        <begin position="1"/>
        <end position="23"/>
    </location>
</feature>
<proteinExistence type="predicted"/>
<gene>
    <name evidence="2" type="ORF">FVR03_15450</name>
</gene>
<comment type="caution">
    <text evidence="2">The sequence shown here is derived from an EMBL/GenBank/DDBJ whole genome shotgun (WGS) entry which is preliminary data.</text>
</comment>
<organism evidence="2 3">
    <name type="scientific">Pontibacter qinzhouensis</name>
    <dbReference type="NCBI Taxonomy" id="2603253"/>
    <lineage>
        <taxon>Bacteria</taxon>
        <taxon>Pseudomonadati</taxon>
        <taxon>Bacteroidota</taxon>
        <taxon>Cytophagia</taxon>
        <taxon>Cytophagales</taxon>
        <taxon>Hymenobacteraceae</taxon>
        <taxon>Pontibacter</taxon>
    </lineage>
</organism>
<evidence type="ECO:0000313" key="3">
    <source>
        <dbReference type="Proteomes" id="UP000321926"/>
    </source>
</evidence>
<dbReference type="OrthoDB" id="882497at2"/>
<accession>A0A5C8JKE9</accession>
<dbReference type="RefSeq" id="WP_147922663.1">
    <property type="nucleotide sequence ID" value="NZ_VRTY01000061.1"/>
</dbReference>
<keyword evidence="3" id="KW-1185">Reference proteome</keyword>
<feature type="chain" id="PRO_5022991399" evidence="1">
    <location>
        <begin position="24"/>
        <end position="123"/>
    </location>
</feature>
<reference evidence="2 3" key="1">
    <citation type="submission" date="2019-08" db="EMBL/GenBank/DDBJ databases">
        <authorList>
            <person name="Shi S."/>
        </authorList>
    </citation>
    <scope>NUCLEOTIDE SEQUENCE [LARGE SCALE GENOMIC DNA]</scope>
    <source>
        <strain evidence="2 3">GY10130</strain>
    </source>
</reference>
<sequence>MKKYFVLFASSILLAASVPTANAATVTKPYTVKKTEGAVQIKEVNSKLIQQLELNENQYIQLKALYGSYQGELKHLKGATYTNSQIDSLTNDFLAEAAKILKPEQLAAYVGTAKSEAVLAKKK</sequence>
<protein>
    <submittedName>
        <fullName evidence="2">Uncharacterized protein</fullName>
    </submittedName>
</protein>
<evidence type="ECO:0000256" key="1">
    <source>
        <dbReference type="SAM" id="SignalP"/>
    </source>
</evidence>